<dbReference type="Proteomes" id="UP000007148">
    <property type="component" value="Unassembled WGS sequence"/>
</dbReference>
<dbReference type="PROSITE" id="PS50137">
    <property type="entry name" value="DS_RBD"/>
    <property type="match status" value="1"/>
</dbReference>
<comment type="caution">
    <text evidence="9">The sequence shown here is derived from an EMBL/GenBank/DDBJ whole genome shotgun (WGS) entry which is preliminary data.</text>
</comment>
<evidence type="ECO:0000256" key="4">
    <source>
        <dbReference type="ARBA" id="ARBA00022884"/>
    </source>
</evidence>
<dbReference type="OrthoDB" id="2392202at2759"/>
<feature type="compositionally biased region" description="Acidic residues" evidence="6">
    <location>
        <begin position="163"/>
        <end position="175"/>
    </location>
</feature>
<feature type="region of interest" description="Disordered" evidence="6">
    <location>
        <begin position="430"/>
        <end position="450"/>
    </location>
</feature>
<keyword evidence="3" id="KW-0378">Hydrolase</keyword>
<dbReference type="InterPro" id="IPR036389">
    <property type="entry name" value="RNase_III_sf"/>
</dbReference>
<evidence type="ECO:0000256" key="3">
    <source>
        <dbReference type="ARBA" id="ARBA00022801"/>
    </source>
</evidence>
<name>G4TB69_SERID</name>
<dbReference type="HOGENOM" id="CLU_608470_0_0_1"/>
<dbReference type="GO" id="GO:0003725">
    <property type="term" value="F:double-stranded RNA binding"/>
    <property type="evidence" value="ECO:0007669"/>
    <property type="project" value="TreeGrafter"/>
</dbReference>
<dbReference type="CDD" id="cd10845">
    <property type="entry name" value="DSRM_RNAse_III_family"/>
    <property type="match status" value="1"/>
</dbReference>
<accession>G4TB69</accession>
<dbReference type="SMART" id="SM00535">
    <property type="entry name" value="RIBOc"/>
    <property type="match status" value="1"/>
</dbReference>
<dbReference type="Gene3D" id="3.30.160.20">
    <property type="match status" value="1"/>
</dbReference>
<proteinExistence type="predicted"/>
<dbReference type="SUPFAM" id="SSF69065">
    <property type="entry name" value="RNase III domain-like"/>
    <property type="match status" value="1"/>
</dbReference>
<feature type="compositionally biased region" description="Basic and acidic residues" evidence="6">
    <location>
        <begin position="438"/>
        <end position="450"/>
    </location>
</feature>
<dbReference type="Gene3D" id="1.10.1520.10">
    <property type="entry name" value="Ribonuclease III domain"/>
    <property type="match status" value="1"/>
</dbReference>
<dbReference type="GO" id="GO:0004525">
    <property type="term" value="F:ribonuclease III activity"/>
    <property type="evidence" value="ECO:0007669"/>
    <property type="project" value="InterPro"/>
</dbReference>
<dbReference type="InterPro" id="IPR014720">
    <property type="entry name" value="dsRBD_dom"/>
</dbReference>
<dbReference type="Pfam" id="PF00035">
    <property type="entry name" value="dsrm"/>
    <property type="match status" value="1"/>
</dbReference>
<dbReference type="GO" id="GO:0010468">
    <property type="term" value="P:regulation of gene expression"/>
    <property type="evidence" value="ECO:0007669"/>
    <property type="project" value="TreeGrafter"/>
</dbReference>
<evidence type="ECO:0000259" key="8">
    <source>
        <dbReference type="PROSITE" id="PS50142"/>
    </source>
</evidence>
<keyword evidence="1" id="KW-0540">Nuclease</keyword>
<dbReference type="InParanoid" id="G4TB69"/>
<dbReference type="PROSITE" id="PS50142">
    <property type="entry name" value="RNASE_3_2"/>
    <property type="match status" value="1"/>
</dbReference>
<keyword evidence="10" id="KW-1185">Reference proteome</keyword>
<feature type="compositionally biased region" description="Low complexity" evidence="6">
    <location>
        <begin position="184"/>
        <end position="197"/>
    </location>
</feature>
<keyword evidence="2" id="KW-0255">Endonuclease</keyword>
<dbReference type="GO" id="GO:0006396">
    <property type="term" value="P:RNA processing"/>
    <property type="evidence" value="ECO:0007669"/>
    <property type="project" value="InterPro"/>
</dbReference>
<dbReference type="PANTHER" id="PTHR11207">
    <property type="entry name" value="RIBONUCLEASE III"/>
    <property type="match status" value="1"/>
</dbReference>
<organism evidence="9 10">
    <name type="scientific">Serendipita indica (strain DSM 11827)</name>
    <name type="common">Root endophyte fungus</name>
    <name type="synonym">Piriformospora indica</name>
    <dbReference type="NCBI Taxonomy" id="1109443"/>
    <lineage>
        <taxon>Eukaryota</taxon>
        <taxon>Fungi</taxon>
        <taxon>Dikarya</taxon>
        <taxon>Basidiomycota</taxon>
        <taxon>Agaricomycotina</taxon>
        <taxon>Agaricomycetes</taxon>
        <taxon>Sebacinales</taxon>
        <taxon>Serendipitaceae</taxon>
        <taxon>Serendipita</taxon>
    </lineage>
</organism>
<dbReference type="SUPFAM" id="SSF54768">
    <property type="entry name" value="dsRNA-binding domain-like"/>
    <property type="match status" value="1"/>
</dbReference>
<evidence type="ECO:0000313" key="9">
    <source>
        <dbReference type="EMBL" id="CCA68545.1"/>
    </source>
</evidence>
<reference evidence="9 10" key="1">
    <citation type="journal article" date="2011" name="PLoS Pathog.">
        <title>Endophytic Life Strategies Decoded by Genome and Transcriptome Analyses of the Mutualistic Root Symbiont Piriformospora indica.</title>
        <authorList>
            <person name="Zuccaro A."/>
            <person name="Lahrmann U."/>
            <person name="Guldener U."/>
            <person name="Langen G."/>
            <person name="Pfiffi S."/>
            <person name="Biedenkopf D."/>
            <person name="Wong P."/>
            <person name="Samans B."/>
            <person name="Grimm C."/>
            <person name="Basiewicz M."/>
            <person name="Murat C."/>
            <person name="Martin F."/>
            <person name="Kogel K.H."/>
        </authorList>
    </citation>
    <scope>NUCLEOTIDE SEQUENCE [LARGE SCALE GENOMIC DNA]</scope>
    <source>
        <strain evidence="9 10">DSM 11827</strain>
    </source>
</reference>
<evidence type="ECO:0000256" key="2">
    <source>
        <dbReference type="ARBA" id="ARBA00022759"/>
    </source>
</evidence>
<dbReference type="PANTHER" id="PTHR11207:SF0">
    <property type="entry name" value="RIBONUCLEASE 3"/>
    <property type="match status" value="1"/>
</dbReference>
<dbReference type="Pfam" id="PF14622">
    <property type="entry name" value="Ribonucleas_3_3"/>
    <property type="match status" value="1"/>
</dbReference>
<feature type="domain" description="DRBM" evidence="7">
    <location>
        <begin position="362"/>
        <end position="447"/>
    </location>
</feature>
<dbReference type="CDD" id="cd00593">
    <property type="entry name" value="RIBOc"/>
    <property type="match status" value="1"/>
</dbReference>
<evidence type="ECO:0000256" key="1">
    <source>
        <dbReference type="ARBA" id="ARBA00022722"/>
    </source>
</evidence>
<dbReference type="SMART" id="SM00358">
    <property type="entry name" value="DSRM"/>
    <property type="match status" value="1"/>
</dbReference>
<evidence type="ECO:0000256" key="6">
    <source>
        <dbReference type="SAM" id="MobiDB-lite"/>
    </source>
</evidence>
<evidence type="ECO:0008006" key="11">
    <source>
        <dbReference type="Google" id="ProtNLM"/>
    </source>
</evidence>
<feature type="domain" description="RNase III" evidence="8">
    <location>
        <begin position="4"/>
        <end position="137"/>
    </location>
</feature>
<sequence>MDARERLQQTVADNPAPLMIDTGLEVRAYTHKSFYPHSIRTEEPKDWGRLAFIGAELIAMCATEVLLQRYKTMRPTHLSRLRNMVANIDTVAEWSELYEFPDRIRASPSQQSQIQSQTKHRAAVFEAYVGAVYHSEDLSRVQNWLRPLILCVLEAYDERGNGEDSDDDSDDDEFDTGDRGIEVTDTTPTRNSPSRTPGLETFVYDMRQPSFSDDSASIQSSGSTSISRMSLLRQPTSASTRATHGVATGGAYANAPSAHRLLGLSDSSELPSQRAAPIRPPHGVTTADVHANPPGVHRFPTISQLSDLPSVPSGLKFHPHGSPSVSNLTPRSNPLLTPVSMTQTPRRPSLNYAPATSPPPGGYLALFNQLASQKHIEPEWLATATGKSFTVSDVVHSADQGSKGPAHRPTFKATVKINGTICGEGVASSKQTAKHHAAKDALDNLRWHTK</sequence>
<dbReference type="InterPro" id="IPR000999">
    <property type="entry name" value="RNase_III_dom"/>
</dbReference>
<evidence type="ECO:0000313" key="10">
    <source>
        <dbReference type="Proteomes" id="UP000007148"/>
    </source>
</evidence>
<evidence type="ECO:0000256" key="5">
    <source>
        <dbReference type="PROSITE-ProRule" id="PRU00266"/>
    </source>
</evidence>
<dbReference type="AlphaFoldDB" id="G4TB69"/>
<protein>
    <recommendedName>
        <fullName evidence="11">DRBM domain-containing protein</fullName>
    </recommendedName>
</protein>
<keyword evidence="4 5" id="KW-0694">RNA-binding</keyword>
<dbReference type="STRING" id="1109443.G4TB69"/>
<gene>
    <name evidence="9" type="ORF">PIIN_02408</name>
</gene>
<dbReference type="EMBL" id="CAFZ01000035">
    <property type="protein sequence ID" value="CCA68545.1"/>
    <property type="molecule type" value="Genomic_DNA"/>
</dbReference>
<feature type="region of interest" description="Disordered" evidence="6">
    <location>
        <begin position="160"/>
        <end position="199"/>
    </location>
</feature>
<evidence type="ECO:0000259" key="7">
    <source>
        <dbReference type="PROSITE" id="PS50137"/>
    </source>
</evidence>